<dbReference type="InterPro" id="IPR004408">
    <property type="entry name" value="Biotin_CoA_COase_ligase"/>
</dbReference>
<evidence type="ECO:0000256" key="4">
    <source>
        <dbReference type="ARBA" id="ARBA00023267"/>
    </source>
</evidence>
<dbReference type="Proteomes" id="UP000067523">
    <property type="component" value="Chromosome"/>
</dbReference>
<dbReference type="InterPro" id="IPR045864">
    <property type="entry name" value="aa-tRNA-synth_II/BPL/LPL"/>
</dbReference>
<dbReference type="InterPro" id="IPR013196">
    <property type="entry name" value="HTH_11"/>
</dbReference>
<keyword evidence="5" id="KW-0678">Repressor</keyword>
<dbReference type="InterPro" id="IPR008988">
    <property type="entry name" value="Transcriptional_repressor_C"/>
</dbReference>
<feature type="binding site" evidence="5">
    <location>
        <position position="115"/>
    </location>
    <ligand>
        <name>biotin</name>
        <dbReference type="ChEBI" id="CHEBI:57586"/>
    </ligand>
</feature>
<keyword evidence="3 5" id="KW-0067">ATP-binding</keyword>
<proteinExistence type="inferred from homology"/>
<dbReference type="NCBIfam" id="TIGR00121">
    <property type="entry name" value="birA_ligase"/>
    <property type="match status" value="1"/>
</dbReference>
<comment type="similarity">
    <text evidence="5">Belongs to the biotin--protein ligase family.</text>
</comment>
<keyword evidence="2 5" id="KW-0547">Nucleotide-binding</keyword>
<evidence type="ECO:0000256" key="2">
    <source>
        <dbReference type="ARBA" id="ARBA00022741"/>
    </source>
</evidence>
<dbReference type="Gene3D" id="3.30.930.10">
    <property type="entry name" value="Bira Bifunctional Protein, Domain 2"/>
    <property type="match status" value="1"/>
</dbReference>
<organism evidence="7 8">
    <name type="scientific">Enterococcus rotai</name>
    <dbReference type="NCBI Taxonomy" id="118060"/>
    <lineage>
        <taxon>Bacteria</taxon>
        <taxon>Bacillati</taxon>
        <taxon>Bacillota</taxon>
        <taxon>Bacilli</taxon>
        <taxon>Lactobacillales</taxon>
        <taxon>Enterococcaceae</taxon>
        <taxon>Enterococcus</taxon>
    </lineage>
</organism>
<dbReference type="Gene3D" id="2.30.30.100">
    <property type="match status" value="1"/>
</dbReference>
<feature type="domain" description="BPL/LPL catalytic" evidence="6">
    <location>
        <begin position="76"/>
        <end position="261"/>
    </location>
</feature>
<dbReference type="GO" id="GO:0009249">
    <property type="term" value="P:protein lipoylation"/>
    <property type="evidence" value="ECO:0007669"/>
    <property type="project" value="UniProtKB-ARBA"/>
</dbReference>
<keyword evidence="8" id="KW-1185">Reference proteome</keyword>
<name>A0A0U2VQJ8_9ENTE</name>
<protein>
    <recommendedName>
        <fullName evidence="5">Bifunctional ligase/repressor BirA</fullName>
    </recommendedName>
    <alternativeName>
        <fullName evidence="5">Biotin--[acetyl-CoA-carboxylase] ligase</fullName>
        <ecNumber evidence="5">6.3.4.15</ecNumber>
    </alternativeName>
    <alternativeName>
        <fullName evidence="5">Biotin--protein ligase</fullName>
    </alternativeName>
    <alternativeName>
        <fullName evidence="5">Biotin-[acetyl-CoA carboxylase] synthetase</fullName>
    </alternativeName>
</protein>
<dbReference type="Pfam" id="PF02237">
    <property type="entry name" value="BPL_C"/>
    <property type="match status" value="1"/>
</dbReference>
<dbReference type="Gene3D" id="1.10.10.10">
    <property type="entry name" value="Winged helix-like DNA-binding domain superfamily/Winged helix DNA-binding domain"/>
    <property type="match status" value="1"/>
</dbReference>
<keyword evidence="4 5" id="KW-0092">Biotin</keyword>
<dbReference type="GO" id="GO:0004077">
    <property type="term" value="F:biotin--[biotin carboxyl-carrier protein] ligase activity"/>
    <property type="evidence" value="ECO:0007669"/>
    <property type="project" value="UniProtKB-UniRule"/>
</dbReference>
<dbReference type="GO" id="GO:0016740">
    <property type="term" value="F:transferase activity"/>
    <property type="evidence" value="ECO:0007669"/>
    <property type="project" value="UniProtKB-ARBA"/>
</dbReference>
<dbReference type="STRING" id="118060.ATZ35_05725"/>
<dbReference type="CDD" id="cd16442">
    <property type="entry name" value="BPL"/>
    <property type="match status" value="1"/>
</dbReference>
<keyword evidence="5" id="KW-0804">Transcription</keyword>
<evidence type="ECO:0000256" key="3">
    <source>
        <dbReference type="ARBA" id="ARBA00022840"/>
    </source>
</evidence>
<dbReference type="GO" id="GO:0005524">
    <property type="term" value="F:ATP binding"/>
    <property type="evidence" value="ECO:0007669"/>
    <property type="project" value="UniProtKB-UniRule"/>
</dbReference>
<dbReference type="KEGG" id="erx:ATZ35_05725"/>
<dbReference type="InterPro" id="IPR030855">
    <property type="entry name" value="Bifunct_BirA"/>
</dbReference>
<dbReference type="PANTHER" id="PTHR12835:SF5">
    <property type="entry name" value="BIOTIN--PROTEIN LIGASE"/>
    <property type="match status" value="1"/>
</dbReference>
<dbReference type="InterPro" id="IPR036390">
    <property type="entry name" value="WH_DNA-bd_sf"/>
</dbReference>
<evidence type="ECO:0000256" key="1">
    <source>
        <dbReference type="ARBA" id="ARBA00022598"/>
    </source>
</evidence>
<accession>A0A0U2VQJ8</accession>
<dbReference type="Pfam" id="PF08279">
    <property type="entry name" value="HTH_11"/>
    <property type="match status" value="1"/>
</dbReference>
<evidence type="ECO:0000259" key="6">
    <source>
        <dbReference type="PROSITE" id="PS51733"/>
    </source>
</evidence>
<dbReference type="AlphaFoldDB" id="A0A0U2VQJ8"/>
<dbReference type="InterPro" id="IPR003142">
    <property type="entry name" value="BPL_C"/>
</dbReference>
<evidence type="ECO:0000313" key="7">
    <source>
        <dbReference type="EMBL" id="ALS36671.1"/>
    </source>
</evidence>
<reference evidence="8" key="1">
    <citation type="submission" date="2015-12" db="EMBL/GenBank/DDBJ databases">
        <authorList>
            <person name="Lauer A."/>
            <person name="Humrighouse B."/>
            <person name="Loparev V."/>
            <person name="Shewmaker P.L."/>
            <person name="Whitney A.M."/>
            <person name="McLaughlin R.W."/>
        </authorList>
    </citation>
    <scope>NUCLEOTIDE SEQUENCE [LARGE SCALE GENOMIC DNA]</scope>
    <source>
        <strain evidence="8">LMG 26678</strain>
    </source>
</reference>
<dbReference type="GO" id="GO:0003677">
    <property type="term" value="F:DNA binding"/>
    <property type="evidence" value="ECO:0007669"/>
    <property type="project" value="UniProtKB-UniRule"/>
</dbReference>
<comment type="catalytic activity">
    <reaction evidence="5">
        <text>biotin + L-lysyl-[protein] + ATP = N(6)-biotinyl-L-lysyl-[protein] + AMP + diphosphate + H(+)</text>
        <dbReference type="Rhea" id="RHEA:11756"/>
        <dbReference type="Rhea" id="RHEA-COMP:9752"/>
        <dbReference type="Rhea" id="RHEA-COMP:10505"/>
        <dbReference type="ChEBI" id="CHEBI:15378"/>
        <dbReference type="ChEBI" id="CHEBI:29969"/>
        <dbReference type="ChEBI" id="CHEBI:30616"/>
        <dbReference type="ChEBI" id="CHEBI:33019"/>
        <dbReference type="ChEBI" id="CHEBI:57586"/>
        <dbReference type="ChEBI" id="CHEBI:83144"/>
        <dbReference type="ChEBI" id="CHEBI:456215"/>
        <dbReference type="EC" id="6.3.4.15"/>
    </reaction>
</comment>
<dbReference type="SUPFAM" id="SSF50037">
    <property type="entry name" value="C-terminal domain of transcriptional repressors"/>
    <property type="match status" value="1"/>
</dbReference>
<dbReference type="RefSeq" id="WP_208929892.1">
    <property type="nucleotide sequence ID" value="NZ_CP013655.1"/>
</dbReference>
<comment type="caution">
    <text evidence="5">Lacks conserved residue(s) required for the propagation of feature annotation.</text>
</comment>
<keyword evidence="5" id="KW-0805">Transcription regulation</keyword>
<evidence type="ECO:0000313" key="8">
    <source>
        <dbReference type="Proteomes" id="UP000067523"/>
    </source>
</evidence>
<keyword evidence="1 5" id="KW-0436">Ligase</keyword>
<dbReference type="EMBL" id="CP013655">
    <property type="protein sequence ID" value="ALS36671.1"/>
    <property type="molecule type" value="Genomic_DNA"/>
</dbReference>
<dbReference type="InterPro" id="IPR036388">
    <property type="entry name" value="WH-like_DNA-bd_sf"/>
</dbReference>
<dbReference type="InterPro" id="IPR004143">
    <property type="entry name" value="BPL_LPL_catalytic"/>
</dbReference>
<evidence type="ECO:0000256" key="5">
    <source>
        <dbReference type="HAMAP-Rule" id="MF_00978"/>
    </source>
</evidence>
<feature type="binding site" evidence="5">
    <location>
        <position position="186"/>
    </location>
    <ligand>
        <name>biotin</name>
        <dbReference type="ChEBI" id="CHEBI:57586"/>
    </ligand>
</feature>
<dbReference type="SUPFAM" id="SSF46785">
    <property type="entry name" value="Winged helix' DNA-binding domain"/>
    <property type="match status" value="1"/>
</dbReference>
<dbReference type="GO" id="GO:0005737">
    <property type="term" value="C:cytoplasm"/>
    <property type="evidence" value="ECO:0007669"/>
    <property type="project" value="TreeGrafter"/>
</dbReference>
<dbReference type="SUPFAM" id="SSF55681">
    <property type="entry name" value="Class II aaRS and biotin synthetases"/>
    <property type="match status" value="1"/>
</dbReference>
<dbReference type="Pfam" id="PF03099">
    <property type="entry name" value="BPL_LplA_LipB"/>
    <property type="match status" value="1"/>
</dbReference>
<comment type="function">
    <text evidence="5">Acts both as a biotin--[acetyl-CoA-carboxylase] ligase and a repressor.</text>
</comment>
<dbReference type="EC" id="6.3.4.15" evidence="5"/>
<feature type="DNA-binding region" description="H-T-H motif" evidence="5">
    <location>
        <begin position="21"/>
        <end position="40"/>
    </location>
</feature>
<dbReference type="PANTHER" id="PTHR12835">
    <property type="entry name" value="BIOTIN PROTEIN LIGASE"/>
    <property type="match status" value="1"/>
</dbReference>
<gene>
    <name evidence="5" type="primary">birA</name>
    <name evidence="7" type="ORF">ATZ35_05725</name>
</gene>
<sequence length="328" mass="36353">MSTKSQVLTLLMKQAPNFISGEEMAQQLSLSRTAIWKAINELKKEGHIISSSRNKGYCYGKSDVLSAEGIRLALKSATPSLSITVLNSSESTMKDAKLAAINGEPDNTLIVADIQEAPIGRFGRPFFSKAGSGIYMSMLLRPNQNFEEMAQYTVIMAVAVTRAMNKLIKVSTEIKWVNDIYINGKKVCGILSEAMSDVESGQISNVIIGMGINFSLKQEEFPKELRKKATSLFPKEEPTITRNELIAEIWNQFYAILNQLPEQHFLEEYRQKSFVLGKTVSFTQTGVEYEGIAVSINDHGELVVQLHDKTEKILSSGEISLSSINPTT</sequence>
<dbReference type="HAMAP" id="MF_00978">
    <property type="entry name" value="Bifunct_BirA"/>
    <property type="match status" value="1"/>
</dbReference>
<keyword evidence="5" id="KW-0238">DNA-binding</keyword>
<dbReference type="PROSITE" id="PS51733">
    <property type="entry name" value="BPL_LPL_CATALYTIC"/>
    <property type="match status" value="1"/>
</dbReference>
<dbReference type="GO" id="GO:0006355">
    <property type="term" value="P:regulation of DNA-templated transcription"/>
    <property type="evidence" value="ECO:0007669"/>
    <property type="project" value="UniProtKB-UniRule"/>
</dbReference>